<evidence type="ECO:0000313" key="3">
    <source>
        <dbReference type="Proteomes" id="UP000032229"/>
    </source>
</evidence>
<feature type="chain" id="PRO_5002191694" description="Lipoprotein" evidence="1">
    <location>
        <begin position="21"/>
        <end position="142"/>
    </location>
</feature>
<reference evidence="2 3" key="1">
    <citation type="submission" date="2014-02" db="EMBL/GenBank/DDBJ databases">
        <authorList>
            <person name="Young C.-C."/>
            <person name="Hameed A."/>
            <person name="Huang H.-C."/>
            <person name="Shahina M."/>
        </authorList>
    </citation>
    <scope>NUCLEOTIDE SEQUENCE [LARGE SCALE GENOMIC DNA]</scope>
    <source>
        <strain evidence="2 3">CC-SAMT-1</strain>
    </source>
</reference>
<accession>A0A0C5WCI7</accession>
<gene>
    <name evidence="2" type="ORF">AW14_02620</name>
</gene>
<protein>
    <recommendedName>
        <fullName evidence="4">Lipoprotein</fullName>
    </recommendedName>
</protein>
<feature type="signal peptide" evidence="1">
    <location>
        <begin position="1"/>
        <end position="20"/>
    </location>
</feature>
<dbReference type="PATRIC" id="fig|1454006.5.peg.499"/>
<sequence>MKAYLIVMMLLLLNKGCSQSQINQDAVSLEYSAMSRGKFLEINITKKSVAVKKDRNASVVSASCKKEDWDELISELKSIDIENIPNLKAPSENRFFDGAAIANLTVHYNGNSYKTNSFDHGNPPEPIAKLVKVMLSISENIE</sequence>
<dbReference type="AlphaFoldDB" id="A0A0C5WCI7"/>
<dbReference type="OrthoDB" id="1446480at2"/>
<proteinExistence type="predicted"/>
<organism evidence="2 3">
    <name type="scientific">Siansivirga zeaxanthinifaciens CC-SAMT-1</name>
    <dbReference type="NCBI Taxonomy" id="1454006"/>
    <lineage>
        <taxon>Bacteria</taxon>
        <taxon>Pseudomonadati</taxon>
        <taxon>Bacteroidota</taxon>
        <taxon>Flavobacteriia</taxon>
        <taxon>Flavobacteriales</taxon>
        <taxon>Flavobacteriaceae</taxon>
        <taxon>Siansivirga</taxon>
    </lineage>
</organism>
<dbReference type="KEGG" id="sze:AW14_02620"/>
<keyword evidence="3" id="KW-1185">Reference proteome</keyword>
<dbReference type="STRING" id="1454006.AW14_02620"/>
<dbReference type="Proteomes" id="UP000032229">
    <property type="component" value="Chromosome"/>
</dbReference>
<dbReference type="EMBL" id="CP007202">
    <property type="protein sequence ID" value="AJR04733.1"/>
    <property type="molecule type" value="Genomic_DNA"/>
</dbReference>
<keyword evidence="1" id="KW-0732">Signal</keyword>
<evidence type="ECO:0008006" key="4">
    <source>
        <dbReference type="Google" id="ProtNLM"/>
    </source>
</evidence>
<name>A0A0C5WCI7_9FLAO</name>
<dbReference type="RefSeq" id="WP_044637384.1">
    <property type="nucleotide sequence ID" value="NZ_CP007202.1"/>
</dbReference>
<dbReference type="HOGENOM" id="CLU_130882_0_0_10"/>
<evidence type="ECO:0000313" key="2">
    <source>
        <dbReference type="EMBL" id="AJR04733.1"/>
    </source>
</evidence>
<evidence type="ECO:0000256" key="1">
    <source>
        <dbReference type="SAM" id="SignalP"/>
    </source>
</evidence>